<dbReference type="Proteomes" id="UP000285301">
    <property type="component" value="Unassembled WGS sequence"/>
</dbReference>
<protein>
    <recommendedName>
        <fullName evidence="3">DNA-directed DNA polymerase</fullName>
    </recommendedName>
</protein>
<evidence type="ECO:0000313" key="1">
    <source>
        <dbReference type="EMBL" id="RWS03205.1"/>
    </source>
</evidence>
<dbReference type="STRING" id="1965070.A0A3S3NNZ0"/>
<dbReference type="GO" id="GO:0071897">
    <property type="term" value="P:DNA biosynthetic process"/>
    <property type="evidence" value="ECO:0007669"/>
    <property type="project" value="UniProtKB-ARBA"/>
</dbReference>
<dbReference type="PANTHER" id="PTHR31511">
    <property type="entry name" value="PROTEIN CBG23764"/>
    <property type="match status" value="1"/>
</dbReference>
<evidence type="ECO:0008006" key="3">
    <source>
        <dbReference type="Google" id="ProtNLM"/>
    </source>
</evidence>
<dbReference type="OrthoDB" id="6430795at2759"/>
<sequence>MYKFHYEIMKPKFSNIRLMYMDTDSFIYEISTDDIYEDMKVPGKFKDEMNGKIIEEFVGLRSKMYSFKVYQNPDKDGKKEKGIKKHPNLINSKKHDIYTETMN</sequence>
<comment type="caution">
    <text evidence="1">The sequence shown here is derived from an EMBL/GenBank/DDBJ whole genome shotgun (WGS) entry which is preliminary data.</text>
</comment>
<reference evidence="1 2" key="1">
    <citation type="journal article" date="2018" name="Gigascience">
        <title>Genomes of trombidid mites reveal novel predicted allergens and laterally-transferred genes associated with secondary metabolism.</title>
        <authorList>
            <person name="Dong X."/>
            <person name="Chaisiri K."/>
            <person name="Xia D."/>
            <person name="Armstrong S.D."/>
            <person name="Fang Y."/>
            <person name="Donnelly M.J."/>
            <person name="Kadowaki T."/>
            <person name="McGarry J.W."/>
            <person name="Darby A.C."/>
            <person name="Makepeace B.L."/>
        </authorList>
    </citation>
    <scope>NUCLEOTIDE SEQUENCE [LARGE SCALE GENOMIC DNA]</scope>
    <source>
        <strain evidence="1">UoL-WK</strain>
    </source>
</reference>
<gene>
    <name evidence="1" type="ORF">B4U79_02759</name>
</gene>
<proteinExistence type="predicted"/>
<keyword evidence="2" id="KW-1185">Reference proteome</keyword>
<dbReference type="AlphaFoldDB" id="A0A3S3NNZ0"/>
<name>A0A3S3NNZ0_9ACAR</name>
<dbReference type="InterPro" id="IPR043502">
    <property type="entry name" value="DNA/RNA_pol_sf"/>
</dbReference>
<evidence type="ECO:0000313" key="2">
    <source>
        <dbReference type="Proteomes" id="UP000285301"/>
    </source>
</evidence>
<dbReference type="Gene3D" id="3.90.1600.10">
    <property type="entry name" value="Palm domain of DNA polymerase"/>
    <property type="match status" value="1"/>
</dbReference>
<dbReference type="EMBL" id="NCKU01006734">
    <property type="protein sequence ID" value="RWS03205.1"/>
    <property type="molecule type" value="Genomic_DNA"/>
</dbReference>
<dbReference type="PANTHER" id="PTHR31511:SF12">
    <property type="entry name" value="RHO TERMINATION FACTOR N-TERMINAL DOMAIN-CONTAINING PROTEIN"/>
    <property type="match status" value="1"/>
</dbReference>
<dbReference type="SUPFAM" id="SSF56672">
    <property type="entry name" value="DNA/RNA polymerases"/>
    <property type="match status" value="1"/>
</dbReference>
<organism evidence="1 2">
    <name type="scientific">Dinothrombium tinctorium</name>
    <dbReference type="NCBI Taxonomy" id="1965070"/>
    <lineage>
        <taxon>Eukaryota</taxon>
        <taxon>Metazoa</taxon>
        <taxon>Ecdysozoa</taxon>
        <taxon>Arthropoda</taxon>
        <taxon>Chelicerata</taxon>
        <taxon>Arachnida</taxon>
        <taxon>Acari</taxon>
        <taxon>Acariformes</taxon>
        <taxon>Trombidiformes</taxon>
        <taxon>Prostigmata</taxon>
        <taxon>Anystina</taxon>
        <taxon>Parasitengona</taxon>
        <taxon>Trombidioidea</taxon>
        <taxon>Trombidiidae</taxon>
        <taxon>Dinothrombium</taxon>
    </lineage>
</organism>
<accession>A0A3S3NNZ0</accession>
<dbReference type="InterPro" id="IPR023211">
    <property type="entry name" value="DNA_pol_palm_dom_sf"/>
</dbReference>